<keyword evidence="3" id="KW-0143">Chaperone</keyword>
<dbReference type="OrthoDB" id="5242628at2759"/>
<dbReference type="InterPro" id="IPR009053">
    <property type="entry name" value="Prefoldin"/>
</dbReference>
<dbReference type="GO" id="GO:0005737">
    <property type="term" value="C:cytoplasm"/>
    <property type="evidence" value="ECO:0000318"/>
    <property type="project" value="GO_Central"/>
</dbReference>
<dbReference type="FunCoup" id="B7Q0H9">
    <property type="interactions" value="1637"/>
</dbReference>
<dbReference type="VEuPathDB" id="VectorBase:ISCW020850"/>
<name>B7Q0H9_IXOSC</name>
<dbReference type="EMBL" id="DS832469">
    <property type="protein sequence ID" value="EEC12351.1"/>
    <property type="molecule type" value="Genomic_DNA"/>
</dbReference>
<dbReference type="PANTHER" id="PTHR20903:SF0">
    <property type="entry name" value="PREFOLDIN SUBUNIT 1"/>
    <property type="match status" value="1"/>
</dbReference>
<dbReference type="GO" id="GO:0006457">
    <property type="term" value="P:protein folding"/>
    <property type="evidence" value="ECO:0000318"/>
    <property type="project" value="GO_Central"/>
</dbReference>
<organism>
    <name type="scientific">Ixodes scapularis</name>
    <name type="common">Black-legged tick</name>
    <name type="synonym">Deer tick</name>
    <dbReference type="NCBI Taxonomy" id="6945"/>
    <lineage>
        <taxon>Eukaryota</taxon>
        <taxon>Metazoa</taxon>
        <taxon>Ecdysozoa</taxon>
        <taxon>Arthropoda</taxon>
        <taxon>Chelicerata</taxon>
        <taxon>Arachnida</taxon>
        <taxon>Acari</taxon>
        <taxon>Parasitiformes</taxon>
        <taxon>Ixodida</taxon>
        <taxon>Ixodoidea</taxon>
        <taxon>Ixodidae</taxon>
        <taxon>Ixodinae</taxon>
        <taxon>Ixodes</taxon>
    </lineage>
</organism>
<dbReference type="VEuPathDB" id="VectorBase:ISCP_013212"/>
<evidence type="ECO:0000313" key="7">
    <source>
        <dbReference type="Proteomes" id="UP000001555"/>
    </source>
</evidence>
<dbReference type="VEuPathDB" id="VectorBase:ISCI020850"/>
<dbReference type="GO" id="GO:0016272">
    <property type="term" value="C:prefoldin complex"/>
    <property type="evidence" value="ECO:0007669"/>
    <property type="project" value="InterPro"/>
</dbReference>
<dbReference type="Gene3D" id="1.10.287.370">
    <property type="match status" value="1"/>
</dbReference>
<dbReference type="KEGG" id="isc:8034085"/>
<dbReference type="EnsemblMetazoa" id="ISCW020850-RA">
    <property type="protein sequence ID" value="ISCW020850-PA"/>
    <property type="gene ID" value="ISCW020850"/>
</dbReference>
<dbReference type="STRING" id="6945.B7Q0H9"/>
<reference evidence="6" key="2">
    <citation type="submission" date="2020-05" db="UniProtKB">
        <authorList>
            <consortium name="EnsemblMetazoa"/>
        </authorList>
    </citation>
    <scope>IDENTIFICATION</scope>
    <source>
        <strain evidence="6">wikel</strain>
    </source>
</reference>
<feature type="non-terminal residue" evidence="5">
    <location>
        <position position="1"/>
    </location>
</feature>
<protein>
    <submittedName>
        <fullName evidence="5 6">Prefoldin, putative</fullName>
    </submittedName>
</protein>
<gene>
    <name evidence="6" type="primary">8034085</name>
    <name evidence="5" type="ORF">IscW_ISCW020850</name>
</gene>
<sequence>TTHGHPPPWVISQAFQELQMKMIDTTRRLRLADVQIDNLKKGIKRAYYTGEAVSEAPPNTKMYQAVGRMFIVADADEIKKDLDEKIKTCDEKIKSLESSKSYLEKSLKESENNLREMIVQKQSMH</sequence>
<evidence type="ECO:0007829" key="8">
    <source>
        <dbReference type="PeptideAtlas" id="B7Q0H9"/>
    </source>
</evidence>
<dbReference type="SUPFAM" id="SSF46579">
    <property type="entry name" value="Prefoldin"/>
    <property type="match status" value="1"/>
</dbReference>
<keyword evidence="4" id="KW-0175">Coiled coil</keyword>
<dbReference type="AlphaFoldDB" id="B7Q0H9"/>
<reference evidence="5 7" key="1">
    <citation type="submission" date="2008-03" db="EMBL/GenBank/DDBJ databases">
        <title>Annotation of Ixodes scapularis.</title>
        <authorList>
            <consortium name="Ixodes scapularis Genome Project Consortium"/>
            <person name="Caler E."/>
            <person name="Hannick L.I."/>
            <person name="Bidwell S."/>
            <person name="Joardar V."/>
            <person name="Thiagarajan M."/>
            <person name="Amedeo P."/>
            <person name="Galinsky K.J."/>
            <person name="Schobel S."/>
            <person name="Inman J."/>
            <person name="Hostetler J."/>
            <person name="Miller J."/>
            <person name="Hammond M."/>
            <person name="Megy K."/>
            <person name="Lawson D."/>
            <person name="Kodira C."/>
            <person name="Sutton G."/>
            <person name="Meyer J."/>
            <person name="Hill C.A."/>
            <person name="Birren B."/>
            <person name="Nene V."/>
            <person name="Collins F."/>
            <person name="Alarcon-Chaidez F."/>
            <person name="Wikel S."/>
            <person name="Strausberg R."/>
        </authorList>
    </citation>
    <scope>NUCLEOTIDE SEQUENCE [LARGE SCALE GENOMIC DNA]</scope>
    <source>
        <strain evidence="7">Wikel</strain>
        <strain evidence="5">Wikel colony</strain>
    </source>
</reference>
<dbReference type="PANTHER" id="PTHR20903">
    <property type="entry name" value="PREFOLDIN SUBUNIT 1-RELATED"/>
    <property type="match status" value="1"/>
</dbReference>
<dbReference type="Proteomes" id="UP000001555">
    <property type="component" value="Unassembled WGS sequence"/>
</dbReference>
<evidence type="ECO:0000313" key="5">
    <source>
        <dbReference type="EMBL" id="EEC12351.1"/>
    </source>
</evidence>
<dbReference type="InterPro" id="IPR002777">
    <property type="entry name" value="PFD_beta-like"/>
</dbReference>
<keyword evidence="7" id="KW-1185">Reference proteome</keyword>
<dbReference type="Pfam" id="PF01920">
    <property type="entry name" value="Prefoldin_2"/>
    <property type="match status" value="1"/>
</dbReference>
<accession>B7Q0H9</accession>
<evidence type="ECO:0000313" key="6">
    <source>
        <dbReference type="EnsemblMetazoa" id="ISCW020850-PA"/>
    </source>
</evidence>
<proteinExistence type="evidence at protein level"/>
<dbReference type="PaxDb" id="6945-B7Q0H9"/>
<dbReference type="GO" id="GO:0044183">
    <property type="term" value="F:protein folding chaperone"/>
    <property type="evidence" value="ECO:0000318"/>
    <property type="project" value="GO_Central"/>
</dbReference>
<evidence type="ECO:0000256" key="2">
    <source>
        <dbReference type="ARBA" id="ARBA00011695"/>
    </source>
</evidence>
<comment type="similarity">
    <text evidence="1">Belongs to the prefoldin subunit beta family.</text>
</comment>
<dbReference type="CDD" id="cd23164">
    <property type="entry name" value="Prefoldin_1"/>
    <property type="match status" value="1"/>
</dbReference>
<comment type="subunit">
    <text evidence="2">Heterohexamer of two PFD-alpha type and four PFD-beta type subunits.</text>
</comment>
<evidence type="ECO:0000256" key="3">
    <source>
        <dbReference type="ARBA" id="ARBA00023186"/>
    </source>
</evidence>
<dbReference type="GO" id="GO:0051082">
    <property type="term" value="F:unfolded protein binding"/>
    <property type="evidence" value="ECO:0000318"/>
    <property type="project" value="GO_Central"/>
</dbReference>
<dbReference type="EMBL" id="ABJB010061441">
    <property type="status" value="NOT_ANNOTATED_CDS"/>
    <property type="molecule type" value="Genomic_DNA"/>
</dbReference>
<evidence type="ECO:0000256" key="4">
    <source>
        <dbReference type="SAM" id="Coils"/>
    </source>
</evidence>
<evidence type="ECO:0000256" key="1">
    <source>
        <dbReference type="ARBA" id="ARBA00008045"/>
    </source>
</evidence>
<keyword evidence="8" id="KW-1267">Proteomics identification</keyword>
<feature type="coiled-coil region" evidence="4">
    <location>
        <begin position="79"/>
        <end position="113"/>
    </location>
</feature>
<dbReference type="HOGENOM" id="CLU_122140_2_0_1"/>